<dbReference type="RefSeq" id="WP_083371201.1">
    <property type="nucleotide sequence ID" value="NZ_LT629776.1"/>
</dbReference>
<evidence type="ECO:0000256" key="4">
    <source>
        <dbReference type="ARBA" id="ARBA00022989"/>
    </source>
</evidence>
<evidence type="ECO:0000256" key="7">
    <source>
        <dbReference type="SAM" id="Phobius"/>
    </source>
</evidence>
<evidence type="ECO:0000256" key="5">
    <source>
        <dbReference type="ARBA" id="ARBA00023136"/>
    </source>
</evidence>
<keyword evidence="4 7" id="KW-1133">Transmembrane helix</keyword>
<dbReference type="PANTHER" id="PTHR39087">
    <property type="entry name" value="UPF0104 MEMBRANE PROTEIN MJ1595"/>
    <property type="match status" value="1"/>
</dbReference>
<proteinExistence type="predicted"/>
<name>A0A1H1M5S9_9CELL</name>
<dbReference type="AlphaFoldDB" id="A0A1H1M5S9"/>
<feature type="transmembrane region" description="Helical" evidence="7">
    <location>
        <begin position="657"/>
        <end position="680"/>
    </location>
</feature>
<dbReference type="eggNOG" id="COG0392">
    <property type="taxonomic scope" value="Bacteria"/>
</dbReference>
<dbReference type="NCBIfam" id="TIGR00374">
    <property type="entry name" value="flippase-like domain"/>
    <property type="match status" value="1"/>
</dbReference>
<evidence type="ECO:0000313" key="8">
    <source>
        <dbReference type="EMBL" id="SDR82153.1"/>
    </source>
</evidence>
<feature type="region of interest" description="Disordered" evidence="6">
    <location>
        <begin position="267"/>
        <end position="291"/>
    </location>
</feature>
<evidence type="ECO:0000256" key="3">
    <source>
        <dbReference type="ARBA" id="ARBA00022692"/>
    </source>
</evidence>
<dbReference type="STRING" id="545619.SAMN04489860_0147"/>
<evidence type="ECO:0000256" key="2">
    <source>
        <dbReference type="ARBA" id="ARBA00022475"/>
    </source>
</evidence>
<reference evidence="8 9" key="1">
    <citation type="submission" date="2016-10" db="EMBL/GenBank/DDBJ databases">
        <authorList>
            <person name="de Groot N.N."/>
        </authorList>
    </citation>
    <scope>NUCLEOTIDE SEQUENCE [LARGE SCALE GENOMIC DNA]</scope>
    <source>
        <strain evidence="8 9">DSM 22126</strain>
    </source>
</reference>
<dbReference type="GO" id="GO:0005886">
    <property type="term" value="C:plasma membrane"/>
    <property type="evidence" value="ECO:0007669"/>
    <property type="project" value="UniProtKB-SubCell"/>
</dbReference>
<accession>A0A1H1M5S9</accession>
<feature type="region of interest" description="Disordered" evidence="6">
    <location>
        <begin position="1"/>
        <end position="20"/>
    </location>
</feature>
<gene>
    <name evidence="8" type="ORF">SAMN04489860_0147</name>
</gene>
<feature type="transmembrane region" description="Helical" evidence="7">
    <location>
        <begin position="810"/>
        <end position="829"/>
    </location>
</feature>
<dbReference type="EMBL" id="LT629776">
    <property type="protein sequence ID" value="SDR82153.1"/>
    <property type="molecule type" value="Genomic_DNA"/>
</dbReference>
<organism evidence="8 9">
    <name type="scientific">Paraoerskovia marina</name>
    <dbReference type="NCBI Taxonomy" id="545619"/>
    <lineage>
        <taxon>Bacteria</taxon>
        <taxon>Bacillati</taxon>
        <taxon>Actinomycetota</taxon>
        <taxon>Actinomycetes</taxon>
        <taxon>Micrococcales</taxon>
        <taxon>Cellulomonadaceae</taxon>
        <taxon>Paraoerskovia</taxon>
    </lineage>
</organism>
<keyword evidence="5 7" id="KW-0472">Membrane</keyword>
<protein>
    <recommendedName>
        <fullName evidence="10">Undecaprenyl-diphosphatase</fullName>
    </recommendedName>
</protein>
<comment type="subcellular location">
    <subcellularLocation>
        <location evidence="1">Cell membrane</location>
        <topology evidence="1">Multi-pass membrane protein</topology>
    </subcellularLocation>
</comment>
<keyword evidence="3 7" id="KW-0812">Transmembrane</keyword>
<feature type="transmembrane region" description="Helical" evidence="7">
    <location>
        <begin position="86"/>
        <end position="111"/>
    </location>
</feature>
<feature type="transmembrane region" description="Helical" evidence="7">
    <location>
        <begin position="841"/>
        <end position="863"/>
    </location>
</feature>
<evidence type="ECO:0000256" key="1">
    <source>
        <dbReference type="ARBA" id="ARBA00004651"/>
    </source>
</evidence>
<feature type="transmembrane region" description="Helical" evidence="7">
    <location>
        <begin position="186"/>
        <end position="205"/>
    </location>
</feature>
<feature type="transmembrane region" description="Helical" evidence="7">
    <location>
        <begin position="621"/>
        <end position="645"/>
    </location>
</feature>
<evidence type="ECO:0000256" key="6">
    <source>
        <dbReference type="SAM" id="MobiDB-lite"/>
    </source>
</evidence>
<feature type="transmembrane region" description="Helical" evidence="7">
    <location>
        <begin position="692"/>
        <end position="718"/>
    </location>
</feature>
<dbReference type="Pfam" id="PF03706">
    <property type="entry name" value="LPG_synthase_TM"/>
    <property type="match status" value="1"/>
</dbReference>
<feature type="transmembrane region" description="Helical" evidence="7">
    <location>
        <begin position="163"/>
        <end position="179"/>
    </location>
</feature>
<dbReference type="Proteomes" id="UP000185663">
    <property type="component" value="Chromosome I"/>
</dbReference>
<dbReference type="PANTHER" id="PTHR39087:SF2">
    <property type="entry name" value="UPF0104 MEMBRANE PROTEIN MJ1595"/>
    <property type="match status" value="1"/>
</dbReference>
<dbReference type="InterPro" id="IPR022791">
    <property type="entry name" value="L-PG_synthase/AglD"/>
</dbReference>
<keyword evidence="9" id="KW-1185">Reference proteome</keyword>
<evidence type="ECO:0000313" key="9">
    <source>
        <dbReference type="Proteomes" id="UP000185663"/>
    </source>
</evidence>
<keyword evidence="2" id="KW-1003">Cell membrane</keyword>
<sequence length="888" mass="93797">MPTHDYASGAPGSQVVGAAKSSAEDETVRIVDTTTHRVRNPRDLLSMIVSAVAVVLVLFMAVYAHGTTSGVTEDVRGFSDLLATLLDIPVAVLELIVTLLAPAAVLVELAVRRLGRQVVESIVAALSGYVLGALLIAGLSAWATPSLLQGLSVGYVVSDTPAIPIYAVSLGAMLTVAGPRTRRRTVAWAWNLLFFTLAILVITNLVSLPGVLVALALGRLVGFAVRYASGVRSERAYDGELATAVRRAGFTPAALVRVHDVTTPAGRLEASTDPMTTVTDDGENQEPVHIGPVVRPDVEHPVTLTEDATLAPDLLPGDQTVDPASSDPAAIALSRIGDHRVYALFTPLGSRRDVVVLDGDRQVVGFLTRLWRMLRLRGVEGRAAISLRAVAERYALLSYAATAAGVRTPRLVGIGEAADSIVLVQQHPAGAVSLRDVNDAQLTDDVLTETWRQLRTAHSAGLAHRALNADGILLGHGTDARPEVWLTGWEQGDVASTELARRMDLTQMIALLALRVGAERAVASAARVLPEDDITAIGPLLQPVALPRSTREDLRRNKDLLKQLRAALVERLPKTDVEPIQLTRFGTRTIVTLTLTIVVATVVITQINIEQISSAVADANPWWAVASFLLGLLTWIGSALAFVAFSPVKLSMLRATAVQAAGSFVALAAPAGVGAAALNLRMITRRGVETPLAVATVAVVQVSQFVVTIALLLVLSVFTGEGGLVQTPSTTVLIAIGGVAVAIIAVLLVPAVRTWLWKKIRPTLQQVWPRLSDILGQPWRLTMGIIGNLTLTMSYVLAFDAALAAFGQDLSLIDAAIIYLVGNAAGAAVPTPGGLGTIELALTAGLTAAGIPPAIAASVTVLFRLATYWARIPFGWVAMRVLQRTGDL</sequence>
<feature type="transmembrane region" description="Helical" evidence="7">
    <location>
        <begin position="730"/>
        <end position="752"/>
    </location>
</feature>
<feature type="transmembrane region" description="Helical" evidence="7">
    <location>
        <begin position="44"/>
        <end position="66"/>
    </location>
</feature>
<feature type="transmembrane region" description="Helical" evidence="7">
    <location>
        <begin position="123"/>
        <end position="143"/>
    </location>
</feature>
<feature type="transmembrane region" description="Helical" evidence="7">
    <location>
        <begin position="779"/>
        <end position="798"/>
    </location>
</feature>
<evidence type="ECO:0008006" key="10">
    <source>
        <dbReference type="Google" id="ProtNLM"/>
    </source>
</evidence>
<feature type="transmembrane region" description="Helical" evidence="7">
    <location>
        <begin position="590"/>
        <end position="609"/>
    </location>
</feature>